<accession>A0AA86R206</accession>
<reference evidence="1" key="1">
    <citation type="submission" date="2023-06" db="EMBL/GenBank/DDBJ databases">
        <authorList>
            <person name="Kurt Z."/>
        </authorList>
    </citation>
    <scope>NUCLEOTIDE SEQUENCE</scope>
</reference>
<dbReference type="EMBL" id="CATOUU010000972">
    <property type="protein sequence ID" value="CAI9964204.1"/>
    <property type="molecule type" value="Genomic_DNA"/>
</dbReference>
<name>A0AA86R206_9EUKA</name>
<keyword evidence="3" id="KW-1185">Reference proteome</keyword>
<protein>
    <submittedName>
        <fullName evidence="2">Hypothetical_protein</fullName>
    </submittedName>
</protein>
<comment type="caution">
    <text evidence="1">The sequence shown here is derived from an EMBL/GenBank/DDBJ whole genome shotgun (WGS) entry which is preliminary data.</text>
</comment>
<evidence type="ECO:0000313" key="1">
    <source>
        <dbReference type="EMBL" id="CAI9964204.1"/>
    </source>
</evidence>
<proteinExistence type="predicted"/>
<dbReference type="EMBL" id="CAXDID020000035">
    <property type="protein sequence ID" value="CAL5996787.1"/>
    <property type="molecule type" value="Genomic_DNA"/>
</dbReference>
<evidence type="ECO:0000313" key="2">
    <source>
        <dbReference type="EMBL" id="CAL5996787.1"/>
    </source>
</evidence>
<sequence length="132" mass="15761">MQQTQNKFRNKFLLSLVQQVADFVPDVDFPFNFDQNEEEVHGRDQFVHLNLTQFFINVICTKVNRPRKMIFTIDKIEFFMYCFEFNSNSTDFEAILVFVSSDYSAEHDFKDLVSLRSFCNSFFFENTSLNKK</sequence>
<gene>
    <name evidence="2" type="ORF">HINF_LOCUS14934</name>
    <name evidence="1" type="ORF">HINF_LOCUS51849</name>
</gene>
<dbReference type="Proteomes" id="UP001642409">
    <property type="component" value="Unassembled WGS sequence"/>
</dbReference>
<organism evidence="1">
    <name type="scientific">Hexamita inflata</name>
    <dbReference type="NCBI Taxonomy" id="28002"/>
    <lineage>
        <taxon>Eukaryota</taxon>
        <taxon>Metamonada</taxon>
        <taxon>Diplomonadida</taxon>
        <taxon>Hexamitidae</taxon>
        <taxon>Hexamitinae</taxon>
        <taxon>Hexamita</taxon>
    </lineage>
</organism>
<reference evidence="2 3" key="2">
    <citation type="submission" date="2024-07" db="EMBL/GenBank/DDBJ databases">
        <authorList>
            <person name="Akdeniz Z."/>
        </authorList>
    </citation>
    <scope>NUCLEOTIDE SEQUENCE [LARGE SCALE GENOMIC DNA]</scope>
</reference>
<dbReference type="AlphaFoldDB" id="A0AA86R206"/>
<evidence type="ECO:0000313" key="3">
    <source>
        <dbReference type="Proteomes" id="UP001642409"/>
    </source>
</evidence>